<proteinExistence type="predicted"/>
<organism evidence="1">
    <name type="scientific">Rhizophora mucronata</name>
    <name type="common">Asiatic mangrove</name>
    <dbReference type="NCBI Taxonomy" id="61149"/>
    <lineage>
        <taxon>Eukaryota</taxon>
        <taxon>Viridiplantae</taxon>
        <taxon>Streptophyta</taxon>
        <taxon>Embryophyta</taxon>
        <taxon>Tracheophyta</taxon>
        <taxon>Spermatophyta</taxon>
        <taxon>Magnoliopsida</taxon>
        <taxon>eudicotyledons</taxon>
        <taxon>Gunneridae</taxon>
        <taxon>Pentapetalae</taxon>
        <taxon>rosids</taxon>
        <taxon>fabids</taxon>
        <taxon>Malpighiales</taxon>
        <taxon>Rhizophoraceae</taxon>
        <taxon>Rhizophora</taxon>
    </lineage>
</organism>
<reference evidence="1" key="1">
    <citation type="submission" date="2018-02" db="EMBL/GenBank/DDBJ databases">
        <title>Rhizophora mucronata_Transcriptome.</title>
        <authorList>
            <person name="Meera S.P."/>
            <person name="Sreeshan A."/>
            <person name="Augustine A."/>
        </authorList>
    </citation>
    <scope>NUCLEOTIDE SEQUENCE</scope>
    <source>
        <tissue evidence="1">Leaf</tissue>
    </source>
</reference>
<dbReference type="AlphaFoldDB" id="A0A2P2N8Z6"/>
<dbReference type="EMBL" id="GGEC01058473">
    <property type="protein sequence ID" value="MBX38957.1"/>
    <property type="molecule type" value="Transcribed_RNA"/>
</dbReference>
<protein>
    <submittedName>
        <fullName evidence="1">Uncharacterized protein</fullName>
    </submittedName>
</protein>
<evidence type="ECO:0000313" key="1">
    <source>
        <dbReference type="EMBL" id="MBX38957.1"/>
    </source>
</evidence>
<name>A0A2P2N8Z6_RHIMU</name>
<accession>A0A2P2N8Z6</accession>
<sequence>MALCKPSISGNIYMILFGIIPSCKNLERTSAHSSFYSSTFPLRIAWYKAAMVWVFIHKSQK</sequence>